<dbReference type="Gene3D" id="1.10.10.10">
    <property type="entry name" value="Winged helix-like DNA-binding domain superfamily/Winged helix DNA-binding domain"/>
    <property type="match status" value="1"/>
</dbReference>
<evidence type="ECO:0000259" key="1">
    <source>
        <dbReference type="PROSITE" id="PS51702"/>
    </source>
</evidence>
<proteinExistence type="predicted"/>
<accession>G4A6K1</accession>
<dbReference type="GO" id="GO:0003677">
    <property type="term" value="F:DNA binding"/>
    <property type="evidence" value="ECO:0007669"/>
    <property type="project" value="InterPro"/>
</dbReference>
<feature type="domain" description="HTH Mu-type" evidence="1">
    <location>
        <begin position="6"/>
        <end position="58"/>
    </location>
</feature>
<dbReference type="InterPro" id="IPR009061">
    <property type="entry name" value="DNA-bd_dom_put_sf"/>
</dbReference>
<dbReference type="SMR" id="G4A6K1"/>
<name>G4A6K1_AGGAC</name>
<dbReference type="PROSITE" id="PS51702">
    <property type="entry name" value="HTH_MU"/>
    <property type="match status" value="1"/>
</dbReference>
<evidence type="ECO:0000313" key="3">
    <source>
        <dbReference type="Proteomes" id="UP000005508"/>
    </source>
</evidence>
<sequence>MLQLKSFYSAKELSELGLKSLPSTHRGILDKAKRENWESCKRDGKGGGYEYAVKSMPE</sequence>
<evidence type="ECO:0000313" key="2">
    <source>
        <dbReference type="EMBL" id="EGY34738.1"/>
    </source>
</evidence>
<dbReference type="EMBL" id="AEJM01000014">
    <property type="protein sequence ID" value="EGY34738.1"/>
    <property type="molecule type" value="Genomic_DNA"/>
</dbReference>
<organism evidence="2 3">
    <name type="scientific">Aggregatibacter actinomycetemcomitans serotype e str. SC1083</name>
    <dbReference type="NCBI Taxonomy" id="907488"/>
    <lineage>
        <taxon>Bacteria</taxon>
        <taxon>Pseudomonadati</taxon>
        <taxon>Pseudomonadota</taxon>
        <taxon>Gammaproteobacteria</taxon>
        <taxon>Pasteurellales</taxon>
        <taxon>Pasteurellaceae</taxon>
        <taxon>Aggregatibacter</taxon>
    </lineage>
</organism>
<protein>
    <submittedName>
        <fullName evidence="2">Phage transposase</fullName>
    </submittedName>
</protein>
<dbReference type="PATRIC" id="fig|907488.3.peg.436"/>
<dbReference type="InterPro" id="IPR003314">
    <property type="entry name" value="Mu-type_HTH"/>
</dbReference>
<dbReference type="SUPFAM" id="SSF46955">
    <property type="entry name" value="Putative DNA-binding domain"/>
    <property type="match status" value="1"/>
</dbReference>
<dbReference type="Proteomes" id="UP000005508">
    <property type="component" value="Unassembled WGS sequence"/>
</dbReference>
<reference evidence="2 3" key="1">
    <citation type="submission" date="2010-10" db="EMBL/GenBank/DDBJ databases">
        <authorList>
            <person name="Chen C."/>
            <person name="Kittichotirat W."/>
            <person name="Asikainen S."/>
            <person name="Bumgarner R."/>
        </authorList>
    </citation>
    <scope>NUCLEOTIDE SEQUENCE [LARGE SCALE GENOMIC DNA]</scope>
    <source>
        <strain evidence="2 3">SC1083</strain>
    </source>
</reference>
<dbReference type="InterPro" id="IPR036388">
    <property type="entry name" value="WH-like_DNA-bd_sf"/>
</dbReference>
<dbReference type="AlphaFoldDB" id="G4A6K1"/>
<gene>
    <name evidence="2" type="ORF">SC1083_0441</name>
</gene>
<dbReference type="RefSeq" id="WP_005556147.1">
    <property type="nucleotide sequence ID" value="NZ_AEJM01000014.1"/>
</dbReference>
<dbReference type="Pfam" id="PF02316">
    <property type="entry name" value="HTH_Tnp_Mu_1"/>
    <property type="match status" value="1"/>
</dbReference>
<comment type="caution">
    <text evidence="2">The sequence shown here is derived from an EMBL/GenBank/DDBJ whole genome shotgun (WGS) entry which is preliminary data.</text>
</comment>